<comment type="caution">
    <text evidence="1">The sequence shown here is derived from an EMBL/GenBank/DDBJ whole genome shotgun (WGS) entry which is preliminary data.</text>
</comment>
<organism evidence="1 2">
    <name type="scientific">Duganella vulcania</name>
    <dbReference type="NCBI Taxonomy" id="2692166"/>
    <lineage>
        <taxon>Bacteria</taxon>
        <taxon>Pseudomonadati</taxon>
        <taxon>Pseudomonadota</taxon>
        <taxon>Betaproteobacteria</taxon>
        <taxon>Burkholderiales</taxon>
        <taxon>Oxalobacteraceae</taxon>
        <taxon>Telluria group</taxon>
        <taxon>Duganella</taxon>
    </lineage>
</organism>
<dbReference type="AlphaFoldDB" id="A0A845G525"/>
<evidence type="ECO:0000313" key="1">
    <source>
        <dbReference type="EMBL" id="MYM88572.1"/>
    </source>
</evidence>
<reference evidence="1 2" key="1">
    <citation type="submission" date="2020-01" db="EMBL/GenBank/DDBJ databases">
        <title>Novel species isolated from a subtropical stream in China.</title>
        <authorList>
            <person name="Lu H."/>
        </authorList>
    </citation>
    <scope>NUCLEOTIDE SEQUENCE [LARGE SCALE GENOMIC DNA]</scope>
    <source>
        <strain evidence="1 2">FT82W</strain>
    </source>
</reference>
<sequence length="47" mass="4611">PEALGEQVAALLREQDAVDILASCLSEAAQSEADARSATLAGGPSGA</sequence>
<name>A0A845G525_9BURK</name>
<accession>A0A845G525</accession>
<evidence type="ECO:0000313" key="2">
    <source>
        <dbReference type="Proteomes" id="UP000470302"/>
    </source>
</evidence>
<proteinExistence type="predicted"/>
<dbReference type="EMBL" id="WWCW01000050">
    <property type="protein sequence ID" value="MYM88572.1"/>
    <property type="molecule type" value="Genomic_DNA"/>
</dbReference>
<protein>
    <submittedName>
        <fullName evidence="1">Hydroxymethylbilane synthase</fullName>
    </submittedName>
</protein>
<gene>
    <name evidence="1" type="ORF">GTP91_15490</name>
</gene>
<dbReference type="Proteomes" id="UP000470302">
    <property type="component" value="Unassembled WGS sequence"/>
</dbReference>
<feature type="non-terminal residue" evidence="1">
    <location>
        <position position="1"/>
    </location>
</feature>